<dbReference type="CDD" id="cd00413">
    <property type="entry name" value="Glyco_hydrolase_16"/>
    <property type="match status" value="1"/>
</dbReference>
<evidence type="ECO:0000259" key="2">
    <source>
        <dbReference type="PROSITE" id="PS51762"/>
    </source>
</evidence>
<dbReference type="InterPro" id="IPR013320">
    <property type="entry name" value="ConA-like_dom_sf"/>
</dbReference>
<dbReference type="GO" id="GO:0016787">
    <property type="term" value="F:hydrolase activity"/>
    <property type="evidence" value="ECO:0007669"/>
    <property type="project" value="UniProtKB-KW"/>
</dbReference>
<dbReference type="Proteomes" id="UP001597118">
    <property type="component" value="Unassembled WGS sequence"/>
</dbReference>
<keyword evidence="4" id="KW-1185">Reference proteome</keyword>
<dbReference type="InterPro" id="IPR000757">
    <property type="entry name" value="Beta-glucanase-like"/>
</dbReference>
<dbReference type="EMBL" id="JBHUDG010000051">
    <property type="protein sequence ID" value="MFD1631887.1"/>
    <property type="molecule type" value="Genomic_DNA"/>
</dbReference>
<proteinExistence type="inferred from homology"/>
<protein>
    <submittedName>
        <fullName evidence="3">Glycoside hydrolase family 16 protein</fullName>
    </submittedName>
</protein>
<evidence type="ECO:0000313" key="4">
    <source>
        <dbReference type="Proteomes" id="UP001597118"/>
    </source>
</evidence>
<feature type="domain" description="GH16" evidence="2">
    <location>
        <begin position="17"/>
        <end position="243"/>
    </location>
</feature>
<dbReference type="PROSITE" id="PS51762">
    <property type="entry name" value="GH16_2"/>
    <property type="match status" value="1"/>
</dbReference>
<comment type="similarity">
    <text evidence="1">Belongs to the glycosyl hydrolase 16 family.</text>
</comment>
<name>A0ABW4IHQ9_9SPHI</name>
<comment type="caution">
    <text evidence="3">The sequence shown here is derived from an EMBL/GenBank/DDBJ whole genome shotgun (WGS) entry which is preliminary data.</text>
</comment>
<dbReference type="SUPFAM" id="SSF49899">
    <property type="entry name" value="Concanavalin A-like lectins/glucanases"/>
    <property type="match status" value="1"/>
</dbReference>
<evidence type="ECO:0000313" key="3">
    <source>
        <dbReference type="EMBL" id="MFD1631887.1"/>
    </source>
</evidence>
<sequence length="243" mass="27758">MKDVQGKNVLQYKQKQNLYNAITKSTIYFSGYTWEIKEPSTPVGPGPNYWSGDNVWVDENGWLHLRIRKNPVTNIWECAEVSATTNFGYGTFQWKIDGPLSTLDKNVVLGLFNYSGNDRYDEMDIEFARWGNDAWDILNYTVWPATGSLDTIPGVHTANFTMSGTYSTHRFKRTADSVVFKSMHGFQDDDTYMFENKTFTSPSTSISTLSMPILMNLWLYEGNAPSDGQSVEIVIHEFKYTPL</sequence>
<keyword evidence="3" id="KW-0378">Hydrolase</keyword>
<gene>
    <name evidence="3" type="ORF">ACFSAH_18595</name>
</gene>
<evidence type="ECO:0000256" key="1">
    <source>
        <dbReference type="ARBA" id="ARBA00006865"/>
    </source>
</evidence>
<accession>A0ABW4IHQ9</accession>
<organism evidence="3 4">
    <name type="scientific">Pseudopedobacter beijingensis</name>
    <dbReference type="NCBI Taxonomy" id="1207056"/>
    <lineage>
        <taxon>Bacteria</taxon>
        <taxon>Pseudomonadati</taxon>
        <taxon>Bacteroidota</taxon>
        <taxon>Sphingobacteriia</taxon>
        <taxon>Sphingobacteriales</taxon>
        <taxon>Sphingobacteriaceae</taxon>
        <taxon>Pseudopedobacter</taxon>
    </lineage>
</organism>
<dbReference type="Gene3D" id="2.60.120.200">
    <property type="match status" value="1"/>
</dbReference>
<reference evidence="4" key="1">
    <citation type="journal article" date="2019" name="Int. J. Syst. Evol. Microbiol.">
        <title>The Global Catalogue of Microorganisms (GCM) 10K type strain sequencing project: providing services to taxonomists for standard genome sequencing and annotation.</title>
        <authorList>
            <consortium name="The Broad Institute Genomics Platform"/>
            <consortium name="The Broad Institute Genome Sequencing Center for Infectious Disease"/>
            <person name="Wu L."/>
            <person name="Ma J."/>
        </authorList>
    </citation>
    <scope>NUCLEOTIDE SEQUENCE [LARGE SCALE GENOMIC DNA]</scope>
    <source>
        <strain evidence="4">CCUG 53762</strain>
    </source>
</reference>